<keyword evidence="3" id="KW-1185">Reference proteome</keyword>
<evidence type="ECO:0000313" key="3">
    <source>
        <dbReference type="Proteomes" id="UP000266841"/>
    </source>
</evidence>
<sequence>MCGRLATPARLHEGAPAAADASSSARTAPRRGRGHPRGQRKATSSTEAPRPPRRSTRRSRSAGFAAWNAALPAVREAAVVFGTLLMTVLTVMRFVPGRATLKNGGGQVRLATTRRRHRPGKGDKCNGATSDCRGGKLNGTGKITLADGGEFEGTFVDNRLDKGMAKNMKVKGDDCRYKTVSLTMSDRPAGAHRVISSWQKINAPKQNFRSAPQIRVAHRWKAVFTAVQRYRRRRNQHAGRRLHFGALKIKSCCVTSHALARASPLFSETVLYTGQIVGDKLNETGKITLANGGEFEGNFVDSILDKGMAKNVKLKVSDGWLYGCTYTGQMAGG</sequence>
<feature type="compositionally biased region" description="Basic residues" evidence="1">
    <location>
        <begin position="51"/>
        <end position="60"/>
    </location>
</feature>
<feature type="compositionally biased region" description="Basic residues" evidence="1">
    <location>
        <begin position="28"/>
        <end position="40"/>
    </location>
</feature>
<evidence type="ECO:0000313" key="2">
    <source>
        <dbReference type="EMBL" id="EJK45156.1"/>
    </source>
</evidence>
<proteinExistence type="predicted"/>
<protein>
    <submittedName>
        <fullName evidence="2">Uncharacterized protein</fullName>
    </submittedName>
</protein>
<reference evidence="2 3" key="1">
    <citation type="journal article" date="2012" name="Genome Biol.">
        <title>Genome and low-iron response of an oceanic diatom adapted to chronic iron limitation.</title>
        <authorList>
            <person name="Lommer M."/>
            <person name="Specht M."/>
            <person name="Roy A.S."/>
            <person name="Kraemer L."/>
            <person name="Andreson R."/>
            <person name="Gutowska M.A."/>
            <person name="Wolf J."/>
            <person name="Bergner S.V."/>
            <person name="Schilhabel M.B."/>
            <person name="Klostermeier U.C."/>
            <person name="Beiko R.G."/>
            <person name="Rosenstiel P."/>
            <person name="Hippler M."/>
            <person name="Laroche J."/>
        </authorList>
    </citation>
    <scope>NUCLEOTIDE SEQUENCE [LARGE SCALE GENOMIC DNA]</scope>
    <source>
        <strain evidence="2 3">CCMP1005</strain>
    </source>
</reference>
<gene>
    <name evidence="2" type="ORF">THAOC_36243</name>
</gene>
<dbReference type="Proteomes" id="UP000266841">
    <property type="component" value="Unassembled WGS sequence"/>
</dbReference>
<evidence type="ECO:0000256" key="1">
    <source>
        <dbReference type="SAM" id="MobiDB-lite"/>
    </source>
</evidence>
<organism evidence="2 3">
    <name type="scientific">Thalassiosira oceanica</name>
    <name type="common">Marine diatom</name>
    <dbReference type="NCBI Taxonomy" id="159749"/>
    <lineage>
        <taxon>Eukaryota</taxon>
        <taxon>Sar</taxon>
        <taxon>Stramenopiles</taxon>
        <taxon>Ochrophyta</taxon>
        <taxon>Bacillariophyta</taxon>
        <taxon>Coscinodiscophyceae</taxon>
        <taxon>Thalassiosirophycidae</taxon>
        <taxon>Thalassiosirales</taxon>
        <taxon>Thalassiosiraceae</taxon>
        <taxon>Thalassiosira</taxon>
    </lineage>
</organism>
<accession>K0R8Q3</accession>
<dbReference type="EMBL" id="AGNL01048728">
    <property type="protein sequence ID" value="EJK45156.1"/>
    <property type="molecule type" value="Genomic_DNA"/>
</dbReference>
<dbReference type="OrthoDB" id="42911at2759"/>
<dbReference type="AlphaFoldDB" id="K0R8Q3"/>
<name>K0R8Q3_THAOC</name>
<feature type="region of interest" description="Disordered" evidence="1">
    <location>
        <begin position="1"/>
        <end position="63"/>
    </location>
</feature>
<feature type="compositionally biased region" description="Low complexity" evidence="1">
    <location>
        <begin position="14"/>
        <end position="27"/>
    </location>
</feature>
<comment type="caution">
    <text evidence="2">The sequence shown here is derived from an EMBL/GenBank/DDBJ whole genome shotgun (WGS) entry which is preliminary data.</text>
</comment>